<dbReference type="GO" id="GO:0008410">
    <property type="term" value="F:CoA-transferase activity"/>
    <property type="evidence" value="ECO:0007669"/>
    <property type="project" value="TreeGrafter"/>
</dbReference>
<dbReference type="AlphaFoldDB" id="A0A1T4PX34"/>
<proteinExistence type="predicted"/>
<accession>A0A1T4PX34</accession>
<dbReference type="InterPro" id="IPR023606">
    <property type="entry name" value="CoA-Trfase_III_dom_1_sf"/>
</dbReference>
<dbReference type="InterPro" id="IPR003673">
    <property type="entry name" value="CoA-Trfase_fam_III"/>
</dbReference>
<dbReference type="OrthoDB" id="9806585at2"/>
<keyword evidence="4" id="KW-1185">Reference proteome</keyword>
<gene>
    <name evidence="3" type="ORF">SAMN05428963_104218</name>
</gene>
<dbReference type="Gene3D" id="3.30.1540.10">
    <property type="entry name" value="formyl-coa transferase, domain 3"/>
    <property type="match status" value="1"/>
</dbReference>
<dbReference type="SUPFAM" id="SSF89796">
    <property type="entry name" value="CoA-transferase family III (CaiB/BaiF)"/>
    <property type="match status" value="1"/>
</dbReference>
<dbReference type="InterPro" id="IPR044855">
    <property type="entry name" value="CoA-Trfase_III_dom3_sf"/>
</dbReference>
<evidence type="ECO:0000313" key="3">
    <source>
        <dbReference type="EMBL" id="SJZ96053.1"/>
    </source>
</evidence>
<dbReference type="RefSeq" id="WP_078707746.1">
    <property type="nucleotide sequence ID" value="NZ_FUXL01000004.1"/>
</dbReference>
<dbReference type="Pfam" id="PF02515">
    <property type="entry name" value="CoA_transf_3"/>
    <property type="match status" value="1"/>
</dbReference>
<sequence>MNAPLKGLKVVELARSLTGPWIGQTLADLGADVVKVESPRGDETRGWGPPFIEHEGERTAAYFHACNRGKRAVVADFGTEEGQALVKGLAAQADILIENFKVRGLERYGLDYHSVRKINPRLVYCSVTGFGQDGPYADRTAYEYTLEGLSGMMDVAGDPAGPPQKMGVAFGSIITGLYGVIAIQAALRQREATGHGQHIDLALLDCMTAVLTNQAMNYFATGATPSRTGNAHPNVAPYEVYSVSDGQVIIACGNDEQFVNLVNLLGKTDLAADPRFHRNEDRVVNRASLNEIIGPALAAWKRDDLIAALAAAGVSAGPIHTVAEAFADPQVVHRGIRIESDGVPGLRTPLTFSDASLALGRPAPRLGEHTEEVMAELGIERPEPEGEGDETEAES</sequence>
<protein>
    <submittedName>
        <fullName evidence="3">Crotonobetainyl-CoA:carnitine CoA-transferase CaiB</fullName>
    </submittedName>
</protein>
<feature type="compositionally biased region" description="Basic and acidic residues" evidence="2">
    <location>
        <begin position="367"/>
        <end position="384"/>
    </location>
</feature>
<dbReference type="Proteomes" id="UP000190135">
    <property type="component" value="Unassembled WGS sequence"/>
</dbReference>
<dbReference type="InterPro" id="IPR050483">
    <property type="entry name" value="CoA-transferase_III_domain"/>
</dbReference>
<feature type="compositionally biased region" description="Acidic residues" evidence="2">
    <location>
        <begin position="385"/>
        <end position="395"/>
    </location>
</feature>
<dbReference type="EMBL" id="FUXL01000004">
    <property type="protein sequence ID" value="SJZ96053.1"/>
    <property type="molecule type" value="Genomic_DNA"/>
</dbReference>
<dbReference type="Gene3D" id="3.40.50.10540">
    <property type="entry name" value="Crotonobetainyl-coa:carnitine coa-transferase, domain 1"/>
    <property type="match status" value="1"/>
</dbReference>
<organism evidence="3 4">
    <name type="scientific">Consotaella salsifontis</name>
    <dbReference type="NCBI Taxonomy" id="1365950"/>
    <lineage>
        <taxon>Bacteria</taxon>
        <taxon>Pseudomonadati</taxon>
        <taxon>Pseudomonadota</taxon>
        <taxon>Alphaproteobacteria</taxon>
        <taxon>Hyphomicrobiales</taxon>
        <taxon>Aurantimonadaceae</taxon>
        <taxon>Consotaella</taxon>
    </lineage>
</organism>
<name>A0A1T4PX34_9HYPH</name>
<evidence type="ECO:0000313" key="4">
    <source>
        <dbReference type="Proteomes" id="UP000190135"/>
    </source>
</evidence>
<feature type="region of interest" description="Disordered" evidence="2">
    <location>
        <begin position="367"/>
        <end position="395"/>
    </location>
</feature>
<dbReference type="PANTHER" id="PTHR48207:SF3">
    <property type="entry name" value="SUCCINATE--HYDROXYMETHYLGLUTARATE COA-TRANSFERASE"/>
    <property type="match status" value="1"/>
</dbReference>
<keyword evidence="1 3" id="KW-0808">Transferase</keyword>
<evidence type="ECO:0000256" key="1">
    <source>
        <dbReference type="ARBA" id="ARBA00022679"/>
    </source>
</evidence>
<dbReference type="STRING" id="1365950.SAMN05428963_104218"/>
<dbReference type="PANTHER" id="PTHR48207">
    <property type="entry name" value="SUCCINATE--HYDROXYMETHYLGLUTARATE COA-TRANSFERASE"/>
    <property type="match status" value="1"/>
</dbReference>
<evidence type="ECO:0000256" key="2">
    <source>
        <dbReference type="SAM" id="MobiDB-lite"/>
    </source>
</evidence>
<reference evidence="3 4" key="1">
    <citation type="submission" date="2017-02" db="EMBL/GenBank/DDBJ databases">
        <authorList>
            <person name="Peterson S.W."/>
        </authorList>
    </citation>
    <scope>NUCLEOTIDE SEQUENCE [LARGE SCALE GENOMIC DNA]</scope>
    <source>
        <strain evidence="3 4">USBA 369</strain>
    </source>
</reference>